<organism evidence="6 7">
    <name type="scientific">Sunxiuqinia elliptica</name>
    <dbReference type="NCBI Taxonomy" id="655355"/>
    <lineage>
        <taxon>Bacteria</taxon>
        <taxon>Pseudomonadati</taxon>
        <taxon>Bacteroidota</taxon>
        <taxon>Bacteroidia</taxon>
        <taxon>Marinilabiliales</taxon>
        <taxon>Prolixibacteraceae</taxon>
        <taxon>Sunxiuqinia</taxon>
    </lineage>
</organism>
<sequence length="296" mass="34412">MNYYTIKDLETLSGIKAHTIRIWEKRYGLLEPLRTITNIRYYSDEELRKLLNVSMLVKHGYKISKVSVFEDKQIQQEVLKLNEKSLSSEGIIDQLIVSMVNFDHLNFEGILAQEIERIGFEETFMTVVFPLFEKVGIYWQIGSVFPAQEHFVSNITRQLLIRESSRFSNHQASSTVLFYLREGELHELSLLFYQYLALKAGYKTLYLGQNVPFDDLLKLEGMQKVDRVFTAFINGIEPDELNDYIQQMNAAFKRKKVFVTGAQLSLHHPQLPSNFKVVADVRAFKKYFGTLGERVS</sequence>
<evidence type="ECO:0000256" key="3">
    <source>
        <dbReference type="ARBA" id="ARBA00023125"/>
    </source>
</evidence>
<dbReference type="InterPro" id="IPR036724">
    <property type="entry name" value="Cobalamin-bd_sf"/>
</dbReference>
<dbReference type="Pfam" id="PF02607">
    <property type="entry name" value="B12-binding_2"/>
    <property type="match status" value="1"/>
</dbReference>
<dbReference type="Gene3D" id="1.10.1660.10">
    <property type="match status" value="1"/>
</dbReference>
<dbReference type="Proteomes" id="UP000198964">
    <property type="component" value="Unassembled WGS sequence"/>
</dbReference>
<dbReference type="GO" id="GO:0031419">
    <property type="term" value="F:cobalamin binding"/>
    <property type="evidence" value="ECO:0007669"/>
    <property type="project" value="InterPro"/>
</dbReference>
<dbReference type="CDD" id="cd01104">
    <property type="entry name" value="HTH_MlrA-CarA"/>
    <property type="match status" value="1"/>
</dbReference>
<dbReference type="SUPFAM" id="SSF52242">
    <property type="entry name" value="Cobalamin (vitamin B12)-binding domain"/>
    <property type="match status" value="1"/>
</dbReference>
<dbReference type="GO" id="GO:0046872">
    <property type="term" value="F:metal ion binding"/>
    <property type="evidence" value="ECO:0007669"/>
    <property type="project" value="InterPro"/>
</dbReference>
<keyword evidence="7" id="KW-1185">Reference proteome</keyword>
<dbReference type="PANTHER" id="PTHR30204">
    <property type="entry name" value="REDOX-CYCLING DRUG-SENSING TRANSCRIPTIONAL ACTIVATOR SOXR"/>
    <property type="match status" value="1"/>
</dbReference>
<evidence type="ECO:0000259" key="5">
    <source>
        <dbReference type="PROSITE" id="PS50937"/>
    </source>
</evidence>
<dbReference type="GO" id="GO:0003677">
    <property type="term" value="F:DNA binding"/>
    <property type="evidence" value="ECO:0007669"/>
    <property type="project" value="UniProtKB-KW"/>
</dbReference>
<dbReference type="PROSITE" id="PS50937">
    <property type="entry name" value="HTH_MERR_2"/>
    <property type="match status" value="1"/>
</dbReference>
<dbReference type="STRING" id="655355.SAMN05216283_10453"/>
<keyword evidence="1" id="KW-0678">Repressor</keyword>
<dbReference type="Gene3D" id="3.40.50.280">
    <property type="entry name" value="Cobalamin-binding domain"/>
    <property type="match status" value="1"/>
</dbReference>
<dbReference type="InterPro" id="IPR000551">
    <property type="entry name" value="MerR-type_HTH_dom"/>
</dbReference>
<dbReference type="Pfam" id="PF13411">
    <property type="entry name" value="MerR_1"/>
    <property type="match status" value="1"/>
</dbReference>
<reference evidence="6 7" key="1">
    <citation type="submission" date="2016-10" db="EMBL/GenBank/DDBJ databases">
        <authorList>
            <person name="de Groot N.N."/>
        </authorList>
    </citation>
    <scope>NUCLEOTIDE SEQUENCE [LARGE SCALE GENOMIC DNA]</scope>
    <source>
        <strain evidence="6 7">CGMCC 1.9156</strain>
    </source>
</reference>
<accession>A0A1I2HG65</accession>
<evidence type="ECO:0000313" key="7">
    <source>
        <dbReference type="Proteomes" id="UP000198964"/>
    </source>
</evidence>
<dbReference type="PANTHER" id="PTHR30204:SF69">
    <property type="entry name" value="MERR-FAMILY TRANSCRIPTIONAL REGULATOR"/>
    <property type="match status" value="1"/>
</dbReference>
<evidence type="ECO:0000256" key="1">
    <source>
        <dbReference type="ARBA" id="ARBA00022491"/>
    </source>
</evidence>
<dbReference type="AlphaFoldDB" id="A0A1I2HG65"/>
<dbReference type="RefSeq" id="WP_093919741.1">
    <property type="nucleotide sequence ID" value="NZ_FONW01000004.1"/>
</dbReference>
<dbReference type="InterPro" id="IPR003759">
    <property type="entry name" value="Cbl-bd_cap"/>
</dbReference>
<keyword evidence="2" id="KW-0805">Transcription regulation</keyword>
<evidence type="ECO:0000256" key="4">
    <source>
        <dbReference type="ARBA" id="ARBA00023163"/>
    </source>
</evidence>
<gene>
    <name evidence="6" type="ORF">SAMN05216283_10453</name>
</gene>
<dbReference type="SMART" id="SM00422">
    <property type="entry name" value="HTH_MERR"/>
    <property type="match status" value="1"/>
</dbReference>
<dbReference type="SUPFAM" id="SSF46955">
    <property type="entry name" value="Putative DNA-binding domain"/>
    <property type="match status" value="1"/>
</dbReference>
<dbReference type="InterPro" id="IPR036594">
    <property type="entry name" value="Meth_synthase_dom"/>
</dbReference>
<feature type="domain" description="HTH merR-type" evidence="5">
    <location>
        <begin position="3"/>
        <end position="51"/>
    </location>
</feature>
<keyword evidence="3" id="KW-0238">DNA-binding</keyword>
<evidence type="ECO:0000313" key="6">
    <source>
        <dbReference type="EMBL" id="SFF28290.1"/>
    </source>
</evidence>
<dbReference type="GO" id="GO:0003700">
    <property type="term" value="F:DNA-binding transcription factor activity"/>
    <property type="evidence" value="ECO:0007669"/>
    <property type="project" value="InterPro"/>
</dbReference>
<dbReference type="EMBL" id="FONW01000004">
    <property type="protein sequence ID" value="SFF28290.1"/>
    <property type="molecule type" value="Genomic_DNA"/>
</dbReference>
<dbReference type="InterPro" id="IPR009061">
    <property type="entry name" value="DNA-bd_dom_put_sf"/>
</dbReference>
<proteinExistence type="predicted"/>
<keyword evidence="4" id="KW-0804">Transcription</keyword>
<name>A0A1I2HG65_9BACT</name>
<dbReference type="Gene3D" id="1.10.1240.10">
    <property type="entry name" value="Methionine synthase domain"/>
    <property type="match status" value="1"/>
</dbReference>
<evidence type="ECO:0000256" key="2">
    <source>
        <dbReference type="ARBA" id="ARBA00023015"/>
    </source>
</evidence>
<protein>
    <submittedName>
        <fullName evidence="6">B12 binding domain-containing protein</fullName>
    </submittedName>
</protein>
<dbReference type="InterPro" id="IPR047057">
    <property type="entry name" value="MerR_fam"/>
</dbReference>